<feature type="transmembrane region" description="Helical" evidence="1">
    <location>
        <begin position="101"/>
        <end position="123"/>
    </location>
</feature>
<dbReference type="RefSeq" id="WP_125758017.1">
    <property type="nucleotide sequence ID" value="NZ_JBHTOK010000054.1"/>
</dbReference>
<protein>
    <submittedName>
        <fullName evidence="2">Permease prefix domain 1-containing protein</fullName>
    </submittedName>
</protein>
<keyword evidence="1" id="KW-0472">Membrane</keyword>
<evidence type="ECO:0000313" key="3">
    <source>
        <dbReference type="Proteomes" id="UP001597212"/>
    </source>
</evidence>
<dbReference type="EMBL" id="JBHTOK010000054">
    <property type="protein sequence ID" value="MFD1440966.1"/>
    <property type="molecule type" value="Genomic_DNA"/>
</dbReference>
<accession>A0ABW4CU86</accession>
<reference evidence="3" key="1">
    <citation type="journal article" date="2019" name="Int. J. Syst. Evol. Microbiol.">
        <title>The Global Catalogue of Microorganisms (GCM) 10K type strain sequencing project: providing services to taxonomists for standard genome sequencing and annotation.</title>
        <authorList>
            <consortium name="The Broad Institute Genomics Platform"/>
            <consortium name="The Broad Institute Genome Sequencing Center for Infectious Disease"/>
            <person name="Wu L."/>
            <person name="Ma J."/>
        </authorList>
    </citation>
    <scope>NUCLEOTIDE SEQUENCE [LARGE SCALE GENOMIC DNA]</scope>
    <source>
        <strain evidence="3">CCM 8912</strain>
    </source>
</reference>
<feature type="transmembrane region" description="Helical" evidence="1">
    <location>
        <begin position="185"/>
        <end position="208"/>
    </location>
</feature>
<dbReference type="InterPro" id="IPR047928">
    <property type="entry name" value="Perm_prefix_1"/>
</dbReference>
<keyword evidence="3" id="KW-1185">Reference proteome</keyword>
<evidence type="ECO:0000256" key="1">
    <source>
        <dbReference type="SAM" id="Phobius"/>
    </source>
</evidence>
<feature type="transmembrane region" description="Helical" evidence="1">
    <location>
        <begin position="129"/>
        <end position="152"/>
    </location>
</feature>
<keyword evidence="1" id="KW-0812">Transmembrane</keyword>
<feature type="transmembrane region" description="Helical" evidence="1">
    <location>
        <begin position="214"/>
        <end position="231"/>
    </location>
</feature>
<proteinExistence type="predicted"/>
<dbReference type="Proteomes" id="UP001597212">
    <property type="component" value="Unassembled WGS sequence"/>
</dbReference>
<organism evidence="2 3">
    <name type="scientific">Lacticaseibacillus hegangensis</name>
    <dbReference type="NCBI Taxonomy" id="2486010"/>
    <lineage>
        <taxon>Bacteria</taxon>
        <taxon>Bacillati</taxon>
        <taxon>Bacillota</taxon>
        <taxon>Bacilli</taxon>
        <taxon>Lactobacillales</taxon>
        <taxon>Lactobacillaceae</taxon>
        <taxon>Lacticaseibacillus</taxon>
    </lineage>
</organism>
<gene>
    <name evidence="2" type="ORF">ACFQ5K_06240</name>
</gene>
<dbReference type="NCBIfam" id="NF038403">
    <property type="entry name" value="perm_prefix_1"/>
    <property type="match status" value="1"/>
</dbReference>
<name>A0ABW4CU86_9LACO</name>
<comment type="caution">
    <text evidence="2">The sequence shown here is derived from an EMBL/GenBank/DDBJ whole genome shotgun (WGS) entry which is preliminary data.</text>
</comment>
<evidence type="ECO:0000313" key="2">
    <source>
        <dbReference type="EMBL" id="MFD1440966.1"/>
    </source>
</evidence>
<keyword evidence="1" id="KW-1133">Transmembrane helix</keyword>
<sequence length="248" mass="26363">METLNTYLAGLFAGVPDTAATRKAKADLLDLMTDHYHEELALGKSEAEAIGAAITAVGSIDEVLAALDIDPAEPQKSPQSDANDAIDEESAERYWRANIRYALSLGAGVAFCILSIALAAAFALQDSTIAAVMFFLALGIGVAAIITSAIGIKPERQRIAHRPLATATKKLANEKLENYHQAYTIGILVGILCCLFSVIPPIVMNAIANEELGAPLMIGMIALGVFYLVYVQTISNGYKRLANQPIAD</sequence>